<name>A0A1G9JPL6_9FIRM</name>
<dbReference type="GO" id="GO:0071555">
    <property type="term" value="P:cell wall organization"/>
    <property type="evidence" value="ECO:0007669"/>
    <property type="project" value="UniProtKB-KW"/>
</dbReference>
<organism evidence="28 29">
    <name type="scientific">Halarsenatibacter silvermanii</name>
    <dbReference type="NCBI Taxonomy" id="321763"/>
    <lineage>
        <taxon>Bacteria</taxon>
        <taxon>Bacillati</taxon>
        <taxon>Bacillota</taxon>
        <taxon>Clostridia</taxon>
        <taxon>Halanaerobiales</taxon>
        <taxon>Halarsenatibacteraceae</taxon>
        <taxon>Halarsenatibacter</taxon>
    </lineage>
</organism>
<evidence type="ECO:0000256" key="15">
    <source>
        <dbReference type="ARBA" id="ARBA00023211"/>
    </source>
</evidence>
<evidence type="ECO:0000256" key="24">
    <source>
        <dbReference type="PIRSR" id="PIRSR039102-2"/>
    </source>
</evidence>
<evidence type="ECO:0000256" key="9">
    <source>
        <dbReference type="ARBA" id="ARBA00022723"/>
    </source>
</evidence>
<comment type="similarity">
    <text evidence="5 22">Belongs to the D-alanine--D-alanine ligase family.</text>
</comment>
<proteinExistence type="inferred from homology"/>
<dbReference type="FunFam" id="3.30.470.20:FF:000008">
    <property type="entry name" value="D-alanine--D-alanine ligase"/>
    <property type="match status" value="1"/>
</dbReference>
<evidence type="ECO:0000256" key="1">
    <source>
        <dbReference type="ARBA" id="ARBA00001936"/>
    </source>
</evidence>
<dbReference type="EMBL" id="FNGO01000004">
    <property type="protein sequence ID" value="SDL39155.1"/>
    <property type="molecule type" value="Genomic_DNA"/>
</dbReference>
<feature type="active site" evidence="23">
    <location>
        <position position="325"/>
    </location>
</feature>
<dbReference type="UniPathway" id="UPA00219"/>
<evidence type="ECO:0000256" key="6">
    <source>
        <dbReference type="ARBA" id="ARBA00012216"/>
    </source>
</evidence>
<feature type="binding site" evidence="25">
    <location>
        <position position="300"/>
    </location>
    <ligand>
        <name>Mg(2+)</name>
        <dbReference type="ChEBI" id="CHEBI:18420"/>
        <label>1</label>
    </ligand>
</feature>
<dbReference type="GO" id="GO:0008360">
    <property type="term" value="P:regulation of cell shape"/>
    <property type="evidence" value="ECO:0007669"/>
    <property type="project" value="UniProtKB-KW"/>
</dbReference>
<comment type="catalytic activity">
    <reaction evidence="17 22">
        <text>2 D-alanine + ATP = D-alanyl-D-alanine + ADP + phosphate + H(+)</text>
        <dbReference type="Rhea" id="RHEA:11224"/>
        <dbReference type="ChEBI" id="CHEBI:15378"/>
        <dbReference type="ChEBI" id="CHEBI:30616"/>
        <dbReference type="ChEBI" id="CHEBI:43474"/>
        <dbReference type="ChEBI" id="CHEBI:57416"/>
        <dbReference type="ChEBI" id="CHEBI:57822"/>
        <dbReference type="ChEBI" id="CHEBI:456216"/>
        <dbReference type="EC" id="6.3.2.4"/>
    </reaction>
</comment>
<dbReference type="AlphaFoldDB" id="A0A1G9JPL6"/>
<comment type="function">
    <text evidence="2 22">Cell wall formation.</text>
</comment>
<dbReference type="SUPFAM" id="SSF52440">
    <property type="entry name" value="PreATP-grasp domain"/>
    <property type="match status" value="1"/>
</dbReference>
<dbReference type="STRING" id="321763.SAMN04488692_10448"/>
<dbReference type="InterPro" id="IPR011095">
    <property type="entry name" value="Dala_Dala_lig_C"/>
</dbReference>
<keyword evidence="9 25" id="KW-0479">Metal-binding</keyword>
<evidence type="ECO:0000256" key="18">
    <source>
        <dbReference type="ARBA" id="ARBA00060592"/>
    </source>
</evidence>
<feature type="binding site" evidence="25">
    <location>
        <position position="314"/>
    </location>
    <ligand>
        <name>Mg(2+)</name>
        <dbReference type="ChEBI" id="CHEBI:18420"/>
        <label>1</label>
    </ligand>
</feature>
<dbReference type="NCBIfam" id="TIGR01205">
    <property type="entry name" value="D_ala_D_alaTIGR"/>
    <property type="match status" value="1"/>
</dbReference>
<dbReference type="Gene3D" id="3.40.50.20">
    <property type="match status" value="1"/>
</dbReference>
<evidence type="ECO:0000256" key="4">
    <source>
        <dbReference type="ARBA" id="ARBA00004752"/>
    </source>
</evidence>
<feature type="domain" description="ATP-grasp" evidence="27">
    <location>
        <begin position="136"/>
        <end position="347"/>
    </location>
</feature>
<dbReference type="InterPro" id="IPR011761">
    <property type="entry name" value="ATP-grasp"/>
</dbReference>
<dbReference type="PROSITE" id="PS00844">
    <property type="entry name" value="DALA_DALA_LIGASE_2"/>
    <property type="match status" value="1"/>
</dbReference>
<dbReference type="GO" id="GO:0009252">
    <property type="term" value="P:peptidoglycan biosynthetic process"/>
    <property type="evidence" value="ECO:0007669"/>
    <property type="project" value="UniProtKB-UniRule"/>
</dbReference>
<evidence type="ECO:0000256" key="17">
    <source>
        <dbReference type="ARBA" id="ARBA00047614"/>
    </source>
</evidence>
<dbReference type="InterPro" id="IPR011127">
    <property type="entry name" value="Dala_Dala_lig_N"/>
</dbReference>
<protein>
    <recommendedName>
        <fullName evidence="19 22">D-alanine--D-alanine ligase</fullName>
        <ecNumber evidence="6 22">6.3.2.4</ecNumber>
    </recommendedName>
    <alternativeName>
        <fullName evidence="21 22">D-Ala-D-Ala ligase</fullName>
    </alternativeName>
    <alternativeName>
        <fullName evidence="20 22">D-alanylalanine synthetase</fullName>
    </alternativeName>
</protein>
<evidence type="ECO:0000256" key="20">
    <source>
        <dbReference type="ARBA" id="ARBA00076288"/>
    </source>
</evidence>
<evidence type="ECO:0000313" key="29">
    <source>
        <dbReference type="Proteomes" id="UP000199476"/>
    </source>
</evidence>
<feature type="binding site" evidence="24">
    <location>
        <begin position="219"/>
        <end position="226"/>
    </location>
    <ligand>
        <name>ATP</name>
        <dbReference type="ChEBI" id="CHEBI:30616"/>
    </ligand>
</feature>
<dbReference type="PANTHER" id="PTHR23132">
    <property type="entry name" value="D-ALANINE--D-ALANINE LIGASE"/>
    <property type="match status" value="1"/>
</dbReference>
<keyword evidence="12 25" id="KW-0460">Magnesium</keyword>
<keyword evidence="15 25" id="KW-0464">Manganese</keyword>
<dbReference type="EC" id="6.3.2.4" evidence="6 22"/>
<dbReference type="GO" id="GO:0046872">
    <property type="term" value="F:metal ion binding"/>
    <property type="evidence" value="ECO:0007669"/>
    <property type="project" value="UniProtKB-KW"/>
</dbReference>
<dbReference type="Gene3D" id="3.30.470.20">
    <property type="entry name" value="ATP-grasp fold, B domain"/>
    <property type="match status" value="1"/>
</dbReference>
<keyword evidence="8 22" id="KW-0436">Ligase</keyword>
<feature type="active site" evidence="23">
    <location>
        <position position="189"/>
    </location>
</feature>
<keyword evidence="13 22" id="KW-0133">Cell shape</keyword>
<keyword evidence="29" id="KW-1185">Reference proteome</keyword>
<dbReference type="PIRSF" id="PIRSF039102">
    <property type="entry name" value="Ddl/VanB"/>
    <property type="match status" value="1"/>
</dbReference>
<feature type="binding site" evidence="24">
    <location>
        <begin position="313"/>
        <end position="314"/>
    </location>
    <ligand>
        <name>ATP</name>
        <dbReference type="ChEBI" id="CHEBI:30616"/>
    </ligand>
</feature>
<feature type="binding site" evidence="25">
    <location>
        <position position="314"/>
    </location>
    <ligand>
        <name>Mg(2+)</name>
        <dbReference type="ChEBI" id="CHEBI:18420"/>
        <label>2</label>
    </ligand>
</feature>
<keyword evidence="16 22" id="KW-0961">Cell wall biogenesis/degradation</keyword>
<evidence type="ECO:0000256" key="11">
    <source>
        <dbReference type="ARBA" id="ARBA00022840"/>
    </source>
</evidence>
<sequence>MNFTKVCLLFGGQSHEHKVSIMSARSVFAQQEGLDNFEFHPTAITRNGFWLSEALSKKILNSDTKEIPEEYEKKYSSSWQSIKENFDEKIDLAFPLLHGPFGEDGTIQGFLETSDIPYVGCDVTTSVLGMDKIYQKNILENQGFPQANYISYNNLKNISANNDLSKRLDEEVSEKTGYPCFVKPSRQGSSLGISRVRSADELNQALEKALKYDDRVLIEESIAGREIECSVLAEDEECKASVPGEIIPAGDFYDYKSKYLTDETELITPAELSSEIEENIRSLSCDLFRNLGGKGFARIDFFLTSGENEVLINEINTIPGFTKRSMYPKMWQESGLDYVKLLQTLFYTTLKN</sequence>
<evidence type="ECO:0000256" key="2">
    <source>
        <dbReference type="ARBA" id="ARBA00003921"/>
    </source>
</evidence>
<comment type="pathway">
    <text evidence="4 22">Cell wall biogenesis; peptidoglycan biosynthesis.</text>
</comment>
<keyword evidence="7 22" id="KW-0963">Cytoplasm</keyword>
<dbReference type="Pfam" id="PF01820">
    <property type="entry name" value="Dala_Dala_lig_N"/>
    <property type="match status" value="1"/>
</dbReference>
<feature type="binding site" evidence="24">
    <location>
        <begin position="189"/>
        <end position="190"/>
    </location>
    <ligand>
        <name>ATP</name>
        <dbReference type="ChEBI" id="CHEBI:30616"/>
    </ligand>
</feature>
<evidence type="ECO:0000256" key="26">
    <source>
        <dbReference type="PROSITE-ProRule" id="PRU00409"/>
    </source>
</evidence>
<evidence type="ECO:0000256" key="3">
    <source>
        <dbReference type="ARBA" id="ARBA00004496"/>
    </source>
</evidence>
<evidence type="ECO:0000256" key="19">
    <source>
        <dbReference type="ARBA" id="ARBA00068427"/>
    </source>
</evidence>
<dbReference type="NCBIfam" id="NF002528">
    <property type="entry name" value="PRK01966.1-4"/>
    <property type="match status" value="1"/>
</dbReference>
<evidence type="ECO:0000313" key="28">
    <source>
        <dbReference type="EMBL" id="SDL39155.1"/>
    </source>
</evidence>
<dbReference type="Pfam" id="PF07478">
    <property type="entry name" value="Dala_Dala_lig_C"/>
    <property type="match status" value="1"/>
</dbReference>
<evidence type="ECO:0000259" key="27">
    <source>
        <dbReference type="PROSITE" id="PS50975"/>
    </source>
</evidence>
<dbReference type="Gene3D" id="3.30.1490.20">
    <property type="entry name" value="ATP-grasp fold, A domain"/>
    <property type="match status" value="1"/>
</dbReference>
<evidence type="ECO:0000256" key="21">
    <source>
        <dbReference type="ARBA" id="ARBA00077154"/>
    </source>
</evidence>
<dbReference type="InterPro" id="IPR005905">
    <property type="entry name" value="D_ala_D_ala"/>
</dbReference>
<comment type="pathway">
    <text evidence="18">Glycan biosynthesis.</text>
</comment>
<evidence type="ECO:0000256" key="7">
    <source>
        <dbReference type="ARBA" id="ARBA00022490"/>
    </source>
</evidence>
<evidence type="ECO:0000256" key="12">
    <source>
        <dbReference type="ARBA" id="ARBA00022842"/>
    </source>
</evidence>
<evidence type="ECO:0000256" key="13">
    <source>
        <dbReference type="ARBA" id="ARBA00022960"/>
    </source>
</evidence>
<dbReference type="Proteomes" id="UP000199476">
    <property type="component" value="Unassembled WGS sequence"/>
</dbReference>
<dbReference type="GO" id="GO:0005829">
    <property type="term" value="C:cytosol"/>
    <property type="evidence" value="ECO:0007669"/>
    <property type="project" value="TreeGrafter"/>
</dbReference>
<comment type="subcellular location">
    <subcellularLocation>
        <location evidence="3 22">Cytoplasm</location>
    </subcellularLocation>
</comment>
<feature type="binding site" evidence="24">
    <location>
        <position position="132"/>
    </location>
    <ligand>
        <name>ATP</name>
        <dbReference type="ChEBI" id="CHEBI:30616"/>
    </ligand>
</feature>
<evidence type="ECO:0000256" key="23">
    <source>
        <dbReference type="PIRSR" id="PIRSR039102-1"/>
    </source>
</evidence>
<dbReference type="PROSITE" id="PS00843">
    <property type="entry name" value="DALA_DALA_LIGASE_1"/>
    <property type="match status" value="1"/>
</dbReference>
<dbReference type="InterPro" id="IPR000291">
    <property type="entry name" value="D-Ala_lig_Van_CS"/>
</dbReference>
<dbReference type="PANTHER" id="PTHR23132:SF25">
    <property type="entry name" value="D-ALANINE--D-ALANINE LIGASE A"/>
    <property type="match status" value="1"/>
</dbReference>
<evidence type="ECO:0000256" key="10">
    <source>
        <dbReference type="ARBA" id="ARBA00022741"/>
    </source>
</evidence>
<keyword evidence="11 26" id="KW-0067">ATP-binding</keyword>
<dbReference type="OrthoDB" id="9813261at2"/>
<feature type="binding site" evidence="24">
    <location>
        <begin position="181"/>
        <end position="183"/>
    </location>
    <ligand>
        <name>ATP</name>
        <dbReference type="ChEBI" id="CHEBI:30616"/>
    </ligand>
</feature>
<accession>A0A1G9JPL6</accession>
<evidence type="ECO:0000256" key="8">
    <source>
        <dbReference type="ARBA" id="ARBA00022598"/>
    </source>
</evidence>
<gene>
    <name evidence="22" type="primary">ddl</name>
    <name evidence="28" type="ORF">SAMN04488692_10448</name>
</gene>
<evidence type="ECO:0000256" key="25">
    <source>
        <dbReference type="PIRSR" id="PIRSR039102-3"/>
    </source>
</evidence>
<keyword evidence="14 22" id="KW-0573">Peptidoglycan synthesis</keyword>
<dbReference type="PROSITE" id="PS50975">
    <property type="entry name" value="ATP_GRASP"/>
    <property type="match status" value="1"/>
</dbReference>
<feature type="binding site" evidence="25">
    <location>
        <position position="316"/>
    </location>
    <ligand>
        <name>Mg(2+)</name>
        <dbReference type="ChEBI" id="CHEBI:18420"/>
        <label>2</label>
    </ligand>
</feature>
<dbReference type="InterPro" id="IPR016185">
    <property type="entry name" value="PreATP-grasp_dom_sf"/>
</dbReference>
<evidence type="ECO:0000256" key="22">
    <source>
        <dbReference type="HAMAP-Rule" id="MF_00047"/>
    </source>
</evidence>
<dbReference type="HAMAP" id="MF_00047">
    <property type="entry name" value="Dala_Dala_lig"/>
    <property type="match status" value="1"/>
</dbReference>
<reference evidence="28 29" key="1">
    <citation type="submission" date="2016-10" db="EMBL/GenBank/DDBJ databases">
        <authorList>
            <person name="de Groot N.N."/>
        </authorList>
    </citation>
    <scope>NUCLEOTIDE SEQUENCE [LARGE SCALE GENOMIC DNA]</scope>
    <source>
        <strain evidence="28 29">SLAS-1</strain>
    </source>
</reference>
<dbReference type="GO" id="GO:0008716">
    <property type="term" value="F:D-alanine-D-alanine ligase activity"/>
    <property type="evidence" value="ECO:0007669"/>
    <property type="project" value="UniProtKB-UniRule"/>
</dbReference>
<evidence type="ECO:0000256" key="16">
    <source>
        <dbReference type="ARBA" id="ARBA00023316"/>
    </source>
</evidence>
<dbReference type="SUPFAM" id="SSF56059">
    <property type="entry name" value="Glutathione synthetase ATP-binding domain-like"/>
    <property type="match status" value="1"/>
</dbReference>
<comment type="cofactor">
    <cofactor evidence="1">
        <name>Mn(2+)</name>
        <dbReference type="ChEBI" id="CHEBI:29035"/>
    </cofactor>
</comment>
<evidence type="ECO:0000256" key="5">
    <source>
        <dbReference type="ARBA" id="ARBA00010871"/>
    </source>
</evidence>
<feature type="active site" evidence="23">
    <location>
        <position position="16"/>
    </location>
</feature>
<comment type="cofactor">
    <cofactor evidence="25">
        <name>Mg(2+)</name>
        <dbReference type="ChEBI" id="CHEBI:18420"/>
    </cofactor>
    <cofactor evidence="25">
        <name>Mn(2+)</name>
        <dbReference type="ChEBI" id="CHEBI:29035"/>
    </cofactor>
    <text evidence="25">Binds 2 magnesium or manganese ions per subunit.</text>
</comment>
<evidence type="ECO:0000256" key="14">
    <source>
        <dbReference type="ARBA" id="ARBA00022984"/>
    </source>
</evidence>
<dbReference type="InterPro" id="IPR013815">
    <property type="entry name" value="ATP_grasp_subdomain_1"/>
</dbReference>
<keyword evidence="10 24" id="KW-0547">Nucleotide-binding</keyword>
<dbReference type="GO" id="GO:0005524">
    <property type="term" value="F:ATP binding"/>
    <property type="evidence" value="ECO:0007669"/>
    <property type="project" value="UniProtKB-UniRule"/>
</dbReference>
<dbReference type="RefSeq" id="WP_089758497.1">
    <property type="nucleotide sequence ID" value="NZ_FNGO01000004.1"/>
</dbReference>
<dbReference type="FunFam" id="3.30.1490.20:FF:000007">
    <property type="entry name" value="D-alanine--D-alanine ligase"/>
    <property type="match status" value="1"/>
</dbReference>